<evidence type="ECO:0000313" key="5">
    <source>
        <dbReference type="Proteomes" id="UP000321947"/>
    </source>
</evidence>
<accession>A0A5A7VE18</accession>
<proteinExistence type="predicted"/>
<dbReference type="OrthoDB" id="1712951at2759"/>
<dbReference type="PANTHER" id="PTHR24559">
    <property type="entry name" value="TRANSPOSON TY3-I GAG-POL POLYPROTEIN"/>
    <property type="match status" value="1"/>
</dbReference>
<name>A0A5A7VE18_CUCMM</name>
<dbReference type="Gene3D" id="3.30.70.270">
    <property type="match status" value="1"/>
</dbReference>
<evidence type="ECO:0000313" key="3">
    <source>
        <dbReference type="EMBL" id="TYK28594.1"/>
    </source>
</evidence>
<dbReference type="InterPro" id="IPR000477">
    <property type="entry name" value="RT_dom"/>
</dbReference>
<dbReference type="PANTHER" id="PTHR24559:SF439">
    <property type="entry name" value="RETROTRANSPOSON, UNCLASSIFIED-LIKE PROTEIN"/>
    <property type="match status" value="1"/>
</dbReference>
<dbReference type="Proteomes" id="UP000321393">
    <property type="component" value="Unassembled WGS sequence"/>
</dbReference>
<dbReference type="Pfam" id="PF00078">
    <property type="entry name" value="RVT_1"/>
    <property type="match status" value="1"/>
</dbReference>
<evidence type="ECO:0000313" key="4">
    <source>
        <dbReference type="Proteomes" id="UP000321393"/>
    </source>
</evidence>
<protein>
    <recommendedName>
        <fullName evidence="1">Reverse transcriptase domain-containing protein</fullName>
    </recommendedName>
</protein>
<feature type="domain" description="Reverse transcriptase" evidence="1">
    <location>
        <begin position="56"/>
        <end position="172"/>
    </location>
</feature>
<dbReference type="Gene3D" id="3.10.10.10">
    <property type="entry name" value="HIV Type 1 Reverse Transcriptase, subunit A, domain 1"/>
    <property type="match status" value="1"/>
</dbReference>
<gene>
    <name evidence="3" type="ORF">E5676_scaffold2030G00030</name>
    <name evidence="2" type="ORF">E6C27_scaffold548G00670</name>
</gene>
<dbReference type="EMBL" id="SSTE01001908">
    <property type="protein sequence ID" value="KAA0064145.1"/>
    <property type="molecule type" value="Genomic_DNA"/>
</dbReference>
<dbReference type="EMBL" id="SSTD01002097">
    <property type="protein sequence ID" value="TYK28594.1"/>
    <property type="molecule type" value="Genomic_DNA"/>
</dbReference>
<evidence type="ECO:0000259" key="1">
    <source>
        <dbReference type="Pfam" id="PF00078"/>
    </source>
</evidence>
<dbReference type="InterPro" id="IPR043502">
    <property type="entry name" value="DNA/RNA_pol_sf"/>
</dbReference>
<evidence type="ECO:0000313" key="2">
    <source>
        <dbReference type="EMBL" id="KAA0064145.1"/>
    </source>
</evidence>
<dbReference type="SUPFAM" id="SSF56672">
    <property type="entry name" value="DNA/RNA polymerases"/>
    <property type="match status" value="1"/>
</dbReference>
<organism evidence="2 4">
    <name type="scientific">Cucumis melo var. makuwa</name>
    <name type="common">Oriental melon</name>
    <dbReference type="NCBI Taxonomy" id="1194695"/>
    <lineage>
        <taxon>Eukaryota</taxon>
        <taxon>Viridiplantae</taxon>
        <taxon>Streptophyta</taxon>
        <taxon>Embryophyta</taxon>
        <taxon>Tracheophyta</taxon>
        <taxon>Spermatophyta</taxon>
        <taxon>Magnoliopsida</taxon>
        <taxon>eudicotyledons</taxon>
        <taxon>Gunneridae</taxon>
        <taxon>Pentapetalae</taxon>
        <taxon>rosids</taxon>
        <taxon>fabids</taxon>
        <taxon>Cucurbitales</taxon>
        <taxon>Cucurbitaceae</taxon>
        <taxon>Benincaseae</taxon>
        <taxon>Cucumis</taxon>
    </lineage>
</organism>
<dbReference type="InterPro" id="IPR053134">
    <property type="entry name" value="RNA-dir_DNA_polymerase"/>
</dbReference>
<dbReference type="InterPro" id="IPR043128">
    <property type="entry name" value="Rev_trsase/Diguanyl_cyclase"/>
</dbReference>
<dbReference type="AlphaFoldDB" id="A0A5A7VE18"/>
<reference evidence="4 5" key="1">
    <citation type="submission" date="2019-08" db="EMBL/GenBank/DDBJ databases">
        <title>Draft genome sequences of two oriental melons (Cucumis melo L. var makuwa).</title>
        <authorList>
            <person name="Kwon S.-Y."/>
        </authorList>
    </citation>
    <scope>NUCLEOTIDE SEQUENCE [LARGE SCALE GENOMIC DNA]</scope>
    <source>
        <strain evidence="5">cv. Chang Bougi</strain>
        <strain evidence="4">cv. SW 3</strain>
        <tissue evidence="2">Leaf</tissue>
    </source>
</reference>
<sequence length="205" mass="24138">MSLLTKYRNIFAWSYKEIPRLNQNVAVHHLTIKPGYLLIKQAQRHFRPKLIPQIEVEVNKLIEEGFIHEVKYPTWIANVVPVRKKNGQLHVMSFRLKNVGATYQCAMQKELDDMLNKHIKCYVDDLVVKSKRRHDHLKDLKVVFDRLQKYQQRMNLLKCTFGVTSKKFLGFTAFTVHLIAKADPIKYVLSRPIIFGRLAKWVVLL</sequence>
<comment type="caution">
    <text evidence="2">The sequence shown here is derived from an EMBL/GenBank/DDBJ whole genome shotgun (WGS) entry which is preliminary data.</text>
</comment>
<dbReference type="Proteomes" id="UP000321947">
    <property type="component" value="Unassembled WGS sequence"/>
</dbReference>
<dbReference type="CDD" id="cd01647">
    <property type="entry name" value="RT_LTR"/>
    <property type="match status" value="1"/>
</dbReference>